<dbReference type="Proteomes" id="UP000311469">
    <property type="component" value="Chromosome cSF1"/>
</dbReference>
<dbReference type="EMBL" id="CP041016">
    <property type="protein sequence ID" value="QDC36608.1"/>
    <property type="molecule type" value="Genomic_DNA"/>
</dbReference>
<proteinExistence type="predicted"/>
<dbReference type="AlphaFoldDB" id="A0A5B8CB05"/>
<evidence type="ECO:0000313" key="2">
    <source>
        <dbReference type="Proteomes" id="UP000311469"/>
    </source>
</evidence>
<sequence>MDIIARRVGRRVRDVPAMSRHPAAFNGWQVAIKKQRALARIVPHHGKTISDAVRGLNIEICEAAPRLREVQERLTPTLRRAICLNAKDRAATSKILASRRARGRVGNITIFGPINGTGSLCG</sequence>
<evidence type="ECO:0000313" key="1">
    <source>
        <dbReference type="EMBL" id="QDC36608.1"/>
    </source>
</evidence>
<name>A0A5B8CB05_SPHSA</name>
<gene>
    <name evidence="1" type="ORF">FIL70_04460</name>
</gene>
<protein>
    <submittedName>
        <fullName evidence="1">Uncharacterized protein</fullName>
    </submittedName>
</protein>
<organism evidence="1 2">
    <name type="scientific">Sphingobium fuliginis ATCC 27551</name>
    <dbReference type="NCBI Taxonomy" id="1208342"/>
    <lineage>
        <taxon>Bacteria</taxon>
        <taxon>Pseudomonadati</taxon>
        <taxon>Pseudomonadota</taxon>
        <taxon>Alphaproteobacteria</taxon>
        <taxon>Sphingomonadales</taxon>
        <taxon>Sphingomonadaceae</taxon>
        <taxon>Sphingobium</taxon>
    </lineage>
</organism>
<dbReference type="KEGG" id="sufl:FIL70_04460"/>
<accession>A0A5B8CB05</accession>
<reference evidence="1 2" key="1">
    <citation type="submission" date="2019-06" db="EMBL/GenBank/DDBJ databases">
        <title>Genome organization and adaptive potential of archetypical organophosphate degarding Sphingobium fuliginis ATCC 27551.</title>
        <authorList>
            <person name="Sarwar A."/>
            <person name="Parthasarathy S."/>
            <person name="Singh C."/>
            <person name="Siddavattam D."/>
        </authorList>
    </citation>
    <scope>NUCLEOTIDE SEQUENCE [LARGE SCALE GENOMIC DNA]</scope>
    <source>
        <strain evidence="1 2">ATCC 27551</strain>
    </source>
</reference>